<dbReference type="EC" id="3.1.1.103" evidence="3"/>
<dbReference type="Proteomes" id="UP001176468">
    <property type="component" value="Unassembled WGS sequence"/>
</dbReference>
<name>A0ABT8ZXE8_9SPHN</name>
<evidence type="ECO:0000256" key="1">
    <source>
        <dbReference type="SAM" id="SignalP"/>
    </source>
</evidence>
<dbReference type="EMBL" id="JAUQSZ010000001">
    <property type="protein sequence ID" value="MDO7841162.1"/>
    <property type="molecule type" value="Genomic_DNA"/>
</dbReference>
<dbReference type="PANTHER" id="PTHR46825">
    <property type="entry name" value="D-ALANYL-D-ALANINE-CARBOXYPEPTIDASE/ENDOPEPTIDASE AMPH"/>
    <property type="match status" value="1"/>
</dbReference>
<feature type="signal peptide" evidence="1">
    <location>
        <begin position="1"/>
        <end position="19"/>
    </location>
</feature>
<dbReference type="Gene3D" id="3.40.710.10">
    <property type="entry name" value="DD-peptidase/beta-lactamase superfamily"/>
    <property type="match status" value="1"/>
</dbReference>
<organism evidence="3 4">
    <name type="scientific">Sphingomonas immobilis</name>
    <dbReference type="NCBI Taxonomy" id="3063997"/>
    <lineage>
        <taxon>Bacteria</taxon>
        <taxon>Pseudomonadati</taxon>
        <taxon>Pseudomonadota</taxon>
        <taxon>Alphaproteobacteria</taxon>
        <taxon>Sphingomonadales</taxon>
        <taxon>Sphingomonadaceae</taxon>
        <taxon>Sphingomonas</taxon>
    </lineage>
</organism>
<comment type="caution">
    <text evidence="3">The sequence shown here is derived from an EMBL/GenBank/DDBJ whole genome shotgun (WGS) entry which is preliminary data.</text>
</comment>
<evidence type="ECO:0000259" key="2">
    <source>
        <dbReference type="Pfam" id="PF00144"/>
    </source>
</evidence>
<feature type="chain" id="PRO_5046038427" evidence="1">
    <location>
        <begin position="20"/>
        <end position="464"/>
    </location>
</feature>
<dbReference type="Pfam" id="PF00144">
    <property type="entry name" value="Beta-lactamase"/>
    <property type="match status" value="1"/>
</dbReference>
<keyword evidence="1" id="KW-0732">Signal</keyword>
<protein>
    <submittedName>
        <fullName evidence="3">Serine hydrolase domain-containing protein</fullName>
        <ecNumber evidence="3">3.1.1.103</ecNumber>
    </submittedName>
</protein>
<dbReference type="InterPro" id="IPR001466">
    <property type="entry name" value="Beta-lactam-related"/>
</dbReference>
<dbReference type="SUPFAM" id="SSF56601">
    <property type="entry name" value="beta-lactamase/transpeptidase-like"/>
    <property type="match status" value="1"/>
</dbReference>
<dbReference type="InterPro" id="IPR012338">
    <property type="entry name" value="Beta-lactam/transpept-like"/>
</dbReference>
<evidence type="ECO:0000313" key="3">
    <source>
        <dbReference type="EMBL" id="MDO7841162.1"/>
    </source>
</evidence>
<dbReference type="RefSeq" id="WP_304559586.1">
    <property type="nucleotide sequence ID" value="NZ_JAUQSZ010000001.1"/>
</dbReference>
<dbReference type="PANTHER" id="PTHR46825:SF9">
    <property type="entry name" value="BETA-LACTAMASE-RELATED DOMAIN-CONTAINING PROTEIN"/>
    <property type="match status" value="1"/>
</dbReference>
<sequence>MKPGWLLPIFATVAAPAAAQDLTPAETARINAIVAQSLARTGVPSASVAIVRGGRIVFAKAYGKQSDTIPVARTDAKYPIASVSKQFTAAAALLLEDEGKLSLDDTVAKYLPGISGGDRITIRQLLSHTSGLQDYWPQDYSFAAMSNPTTPQGIIDRWAKNPLDFAPGTQWQYSNTGYVVAGMIIEKVAGMPLLDFLRARVFTPLGIAAIDQDLATGSGFPNGYHRYALGPVRVAQPAAPGWLYAAGELAMSASDLAKWDIARMNRTLLPADDWAAQETPVRLPDGSTNGYGLGVYAKEQDGHAYVEHSGEAVGFLSQNTVFPDDKAAVVVLVNGDFGDAQGKIASQIAALILPPPTTIATEATRAKQARAIFDALRTGTLDRATMTDDANYYFTPTALADYKTSLAPLGEPRSFELVRPPRLRGGFVNRNYRVTFANRAVNVVTYAEPGEHGRYEQFLIMPGE</sequence>
<keyword evidence="4" id="KW-1185">Reference proteome</keyword>
<gene>
    <name evidence="3" type="ORF">Q5H94_02385</name>
</gene>
<evidence type="ECO:0000313" key="4">
    <source>
        <dbReference type="Proteomes" id="UP001176468"/>
    </source>
</evidence>
<feature type="domain" description="Beta-lactamase-related" evidence="2">
    <location>
        <begin position="31"/>
        <end position="345"/>
    </location>
</feature>
<accession>A0ABT8ZXE8</accession>
<proteinExistence type="predicted"/>
<dbReference type="GO" id="GO:0016787">
    <property type="term" value="F:hydrolase activity"/>
    <property type="evidence" value="ECO:0007669"/>
    <property type="project" value="UniProtKB-KW"/>
</dbReference>
<keyword evidence="3" id="KW-0378">Hydrolase</keyword>
<dbReference type="InterPro" id="IPR050491">
    <property type="entry name" value="AmpC-like"/>
</dbReference>
<reference evidence="3" key="1">
    <citation type="submission" date="2023-07" db="EMBL/GenBank/DDBJ databases">
        <authorList>
            <person name="Kim M.K."/>
        </authorList>
    </citation>
    <scope>NUCLEOTIDE SEQUENCE</scope>
    <source>
        <strain evidence="3">CA1-15</strain>
    </source>
</reference>